<organism evidence="2 3">
    <name type="scientific">Marchantia polymorpha subsp. ruderalis</name>
    <dbReference type="NCBI Taxonomy" id="1480154"/>
    <lineage>
        <taxon>Eukaryota</taxon>
        <taxon>Viridiplantae</taxon>
        <taxon>Streptophyta</taxon>
        <taxon>Embryophyta</taxon>
        <taxon>Marchantiophyta</taxon>
        <taxon>Marchantiopsida</taxon>
        <taxon>Marchantiidae</taxon>
        <taxon>Marchantiales</taxon>
        <taxon>Marchantiaceae</taxon>
        <taxon>Marchantia</taxon>
    </lineage>
</organism>
<gene>
    <name evidence="2" type="ORF">AXG93_4804s1220</name>
</gene>
<evidence type="ECO:0000256" key="1">
    <source>
        <dbReference type="SAM" id="MobiDB-lite"/>
    </source>
</evidence>
<feature type="compositionally biased region" description="Polar residues" evidence="1">
    <location>
        <begin position="22"/>
        <end position="35"/>
    </location>
</feature>
<feature type="region of interest" description="Disordered" evidence="1">
    <location>
        <begin position="141"/>
        <end position="222"/>
    </location>
</feature>
<name>A0A176VN28_MARPO</name>
<feature type="compositionally biased region" description="Gly residues" evidence="1">
    <location>
        <begin position="59"/>
        <end position="70"/>
    </location>
</feature>
<feature type="compositionally biased region" description="Polar residues" evidence="1">
    <location>
        <begin position="186"/>
        <end position="196"/>
    </location>
</feature>
<evidence type="ECO:0000313" key="2">
    <source>
        <dbReference type="EMBL" id="OAE22017.1"/>
    </source>
</evidence>
<keyword evidence="3" id="KW-1185">Reference proteome</keyword>
<dbReference type="Proteomes" id="UP000077202">
    <property type="component" value="Unassembled WGS sequence"/>
</dbReference>
<sequence>MMEIEHECCGRGASEAGEQEDMNASQVRDTPNNSGVDARRKATRGDVRSDVEAGSSVSGCGGTAGHGGNAAGQKQQQQGTEKEKPRATLRTQFRPRLPSKFHSSCSNSPCPNPNARRKMEPTALAFPTTELAVYLVGVGIGGSPQHAGIYPPPSAVRAIPPNESSRSSSRRRGGGPHPDGHVPSGRPTTKPGSNIGDQPVRLSCPESGRVPTNGIAQPKSRA</sequence>
<comment type="caution">
    <text evidence="2">The sequence shown here is derived from an EMBL/GenBank/DDBJ whole genome shotgun (WGS) entry which is preliminary data.</text>
</comment>
<accession>A0A176VN28</accession>
<dbReference type="EMBL" id="LVLJ01003293">
    <property type="protein sequence ID" value="OAE22017.1"/>
    <property type="molecule type" value="Genomic_DNA"/>
</dbReference>
<dbReference type="AlphaFoldDB" id="A0A176VN28"/>
<feature type="region of interest" description="Disordered" evidence="1">
    <location>
        <begin position="1"/>
        <end position="117"/>
    </location>
</feature>
<evidence type="ECO:0000313" key="3">
    <source>
        <dbReference type="Proteomes" id="UP000077202"/>
    </source>
</evidence>
<protein>
    <submittedName>
        <fullName evidence="2">Uncharacterized protein</fullName>
    </submittedName>
</protein>
<proteinExistence type="predicted"/>
<reference evidence="2" key="1">
    <citation type="submission" date="2016-03" db="EMBL/GenBank/DDBJ databases">
        <title>Mechanisms controlling the formation of the plant cell surface in tip-growing cells are functionally conserved among land plants.</title>
        <authorList>
            <person name="Honkanen S."/>
            <person name="Jones V.A."/>
            <person name="Morieri G."/>
            <person name="Champion C."/>
            <person name="Hetherington A.J."/>
            <person name="Kelly S."/>
            <person name="Saint-Marcoux D."/>
            <person name="Proust H."/>
            <person name="Prescott H."/>
            <person name="Dolan L."/>
        </authorList>
    </citation>
    <scope>NUCLEOTIDE SEQUENCE [LARGE SCALE GENOMIC DNA]</scope>
    <source>
        <tissue evidence="2">Whole gametophyte</tissue>
    </source>
</reference>
<feature type="compositionally biased region" description="Basic and acidic residues" evidence="1">
    <location>
        <begin position="37"/>
        <end position="51"/>
    </location>
</feature>